<dbReference type="Gene3D" id="3.40.50.970">
    <property type="match status" value="2"/>
</dbReference>
<protein>
    <recommendedName>
        <fullName evidence="9">Acetolactate synthase</fullName>
    </recommendedName>
</protein>
<dbReference type="PANTHER" id="PTHR18968">
    <property type="entry name" value="THIAMINE PYROPHOSPHATE ENZYMES"/>
    <property type="match status" value="1"/>
</dbReference>
<dbReference type="InterPro" id="IPR011766">
    <property type="entry name" value="TPP_enzyme_TPP-bd"/>
</dbReference>
<dbReference type="GO" id="GO:0005948">
    <property type="term" value="C:acetolactate synthase complex"/>
    <property type="evidence" value="ECO:0007669"/>
    <property type="project" value="TreeGrafter"/>
</dbReference>
<dbReference type="SUPFAM" id="SSF52518">
    <property type="entry name" value="Thiamin diphosphate-binding fold (THDP-binding)"/>
    <property type="match status" value="2"/>
</dbReference>
<evidence type="ECO:0000256" key="3">
    <source>
        <dbReference type="RuleBase" id="RU362132"/>
    </source>
</evidence>
<reference evidence="7 8" key="1">
    <citation type="journal article" date="2024" name="Nat. Commun.">
        <title>Phylogenomics reveals the evolutionary origins of lichenization in chlorophyte algae.</title>
        <authorList>
            <person name="Puginier C."/>
            <person name="Libourel C."/>
            <person name="Otte J."/>
            <person name="Skaloud P."/>
            <person name="Haon M."/>
            <person name="Grisel S."/>
            <person name="Petersen M."/>
            <person name="Berrin J.G."/>
            <person name="Delaux P.M."/>
            <person name="Dal Grande F."/>
            <person name="Keller J."/>
        </authorList>
    </citation>
    <scope>NUCLEOTIDE SEQUENCE [LARGE SCALE GENOMIC DNA]</scope>
    <source>
        <strain evidence="7 8">SAG 2145</strain>
    </source>
</reference>
<evidence type="ECO:0000259" key="6">
    <source>
        <dbReference type="Pfam" id="PF02776"/>
    </source>
</evidence>
<dbReference type="GO" id="GO:0009097">
    <property type="term" value="P:isoleucine biosynthetic process"/>
    <property type="evidence" value="ECO:0007669"/>
    <property type="project" value="TreeGrafter"/>
</dbReference>
<feature type="domain" description="Thiamine pyrophosphate enzyme TPP-binding" evidence="5">
    <location>
        <begin position="390"/>
        <end position="536"/>
    </location>
</feature>
<dbReference type="InterPro" id="IPR000399">
    <property type="entry name" value="TPP-bd_CS"/>
</dbReference>
<evidence type="ECO:0000313" key="8">
    <source>
        <dbReference type="Proteomes" id="UP001438707"/>
    </source>
</evidence>
<dbReference type="Gene3D" id="3.40.50.1220">
    <property type="entry name" value="TPP-binding domain"/>
    <property type="match status" value="1"/>
</dbReference>
<evidence type="ECO:0000256" key="2">
    <source>
        <dbReference type="ARBA" id="ARBA00023052"/>
    </source>
</evidence>
<sequence>MALIGGPMKATDLLVKALEKEKVKYIFGVPGEENLDFVESLRKSKIKLVVTRHEMAAGMMAATMGRLTGKAGVALSTLGPGATNLCTAAAYSNLGAFPMLMITGQKPVLMGKQGTFQIIDTVGLFAPLTKFNKQVVHGSLVAPYTREAFRQAEEERPGAAHIELPEDIAGEEVPEAECVLFDNDQVRRPIPEDKAIKIAVEAIKSAKHPMMVIGAGANRKLTCNMLRQFVTRHRMPFCDTQMGKGVIDSRHECYMGTAAISSGDYIHAAIEYSDLLLVVGHDLVEKPPFVMQAGDKRTVIHVNFNQANIDQVYFPHIEVVGDIANALWQMSEALEGCKLDWDLQYFKYIKQEMEAHLCWGVGCCDFPMTPPRIVALTRQILPEDAMVCLDNGLYKVWFARQYKAYQQNTLLLDNALASMAAGVPSAIGAKLARPDQQVVAIVGDGGLMMSVGELSTAVALKIHITILIMNDDKYGMIRWKQAGSGFGDYGLDLVNPDFMKLADAFGCKGHAVRAADDFPKILQQCLEEPAVHLVDVPIDYQVTDNLQVPNLKKYLKETLRTPEEFEAAPQEYLHGDVELKSHPVKFADA</sequence>
<dbReference type="PROSITE" id="PS00187">
    <property type="entry name" value="TPP_ENZYMES"/>
    <property type="match status" value="1"/>
</dbReference>
<evidence type="ECO:0000259" key="5">
    <source>
        <dbReference type="Pfam" id="PF02775"/>
    </source>
</evidence>
<evidence type="ECO:0000313" key="7">
    <source>
        <dbReference type="EMBL" id="KAK9842842.1"/>
    </source>
</evidence>
<dbReference type="NCBIfam" id="NF006187">
    <property type="entry name" value="PRK08322.1"/>
    <property type="match status" value="1"/>
</dbReference>
<evidence type="ECO:0000259" key="4">
    <source>
        <dbReference type="Pfam" id="PF00205"/>
    </source>
</evidence>
<feature type="domain" description="Thiamine pyrophosphate enzyme central" evidence="4">
    <location>
        <begin position="196"/>
        <end position="329"/>
    </location>
</feature>
<keyword evidence="8" id="KW-1185">Reference proteome</keyword>
<dbReference type="InterPro" id="IPR029061">
    <property type="entry name" value="THDP-binding"/>
</dbReference>
<dbReference type="GO" id="GO:0000287">
    <property type="term" value="F:magnesium ion binding"/>
    <property type="evidence" value="ECO:0007669"/>
    <property type="project" value="InterPro"/>
</dbReference>
<dbReference type="FunFam" id="3.40.50.970:FF:000007">
    <property type="entry name" value="Acetolactate synthase"/>
    <property type="match status" value="1"/>
</dbReference>
<keyword evidence="2 3" id="KW-0786">Thiamine pyrophosphate</keyword>
<dbReference type="GO" id="GO:0050660">
    <property type="term" value="F:flavin adenine dinucleotide binding"/>
    <property type="evidence" value="ECO:0007669"/>
    <property type="project" value="TreeGrafter"/>
</dbReference>
<dbReference type="SUPFAM" id="SSF52467">
    <property type="entry name" value="DHS-like NAD/FAD-binding domain"/>
    <property type="match status" value="1"/>
</dbReference>
<dbReference type="Proteomes" id="UP001438707">
    <property type="component" value="Unassembled WGS sequence"/>
</dbReference>
<dbReference type="PANTHER" id="PTHR18968:SF129">
    <property type="entry name" value="ACETOLACTATE SYNTHASE"/>
    <property type="match status" value="1"/>
</dbReference>
<dbReference type="EMBL" id="JALJOS010000002">
    <property type="protein sequence ID" value="KAK9842842.1"/>
    <property type="molecule type" value="Genomic_DNA"/>
</dbReference>
<name>A0AAW1SAK0_9CHLO</name>
<organism evidence="7 8">
    <name type="scientific">Apatococcus lobatus</name>
    <dbReference type="NCBI Taxonomy" id="904363"/>
    <lineage>
        <taxon>Eukaryota</taxon>
        <taxon>Viridiplantae</taxon>
        <taxon>Chlorophyta</taxon>
        <taxon>core chlorophytes</taxon>
        <taxon>Trebouxiophyceae</taxon>
        <taxon>Chlorellales</taxon>
        <taxon>Chlorellaceae</taxon>
        <taxon>Apatococcus</taxon>
    </lineage>
</organism>
<dbReference type="InterPro" id="IPR045229">
    <property type="entry name" value="TPP_enz"/>
</dbReference>
<proteinExistence type="inferred from homology"/>
<dbReference type="Pfam" id="PF02776">
    <property type="entry name" value="TPP_enzyme_N"/>
    <property type="match status" value="1"/>
</dbReference>
<dbReference type="InterPro" id="IPR012000">
    <property type="entry name" value="Thiamin_PyroP_enz_cen_dom"/>
</dbReference>
<dbReference type="Pfam" id="PF02775">
    <property type="entry name" value="TPP_enzyme_C"/>
    <property type="match status" value="1"/>
</dbReference>
<evidence type="ECO:0000256" key="1">
    <source>
        <dbReference type="ARBA" id="ARBA00007812"/>
    </source>
</evidence>
<feature type="domain" description="Thiamine pyrophosphate enzyme N-terminal TPP-binding" evidence="6">
    <location>
        <begin position="8"/>
        <end position="122"/>
    </location>
</feature>
<comment type="caution">
    <text evidence="7">The sequence shown here is derived from an EMBL/GenBank/DDBJ whole genome shotgun (WGS) entry which is preliminary data.</text>
</comment>
<dbReference type="AlphaFoldDB" id="A0AAW1SAK0"/>
<dbReference type="InterPro" id="IPR029035">
    <property type="entry name" value="DHS-like_NAD/FAD-binding_dom"/>
</dbReference>
<dbReference type="GO" id="GO:0030976">
    <property type="term" value="F:thiamine pyrophosphate binding"/>
    <property type="evidence" value="ECO:0007669"/>
    <property type="project" value="InterPro"/>
</dbReference>
<dbReference type="GO" id="GO:0009099">
    <property type="term" value="P:L-valine biosynthetic process"/>
    <property type="evidence" value="ECO:0007669"/>
    <property type="project" value="TreeGrafter"/>
</dbReference>
<accession>A0AAW1SAK0</accession>
<comment type="similarity">
    <text evidence="1 3">Belongs to the TPP enzyme family.</text>
</comment>
<dbReference type="GO" id="GO:0003984">
    <property type="term" value="F:acetolactate synthase activity"/>
    <property type="evidence" value="ECO:0007669"/>
    <property type="project" value="TreeGrafter"/>
</dbReference>
<evidence type="ECO:0008006" key="9">
    <source>
        <dbReference type="Google" id="ProtNLM"/>
    </source>
</evidence>
<dbReference type="Pfam" id="PF00205">
    <property type="entry name" value="TPP_enzyme_M"/>
    <property type="match status" value="1"/>
</dbReference>
<dbReference type="InterPro" id="IPR012001">
    <property type="entry name" value="Thiamin_PyroP_enz_TPP-bd_dom"/>
</dbReference>
<dbReference type="CDD" id="cd07035">
    <property type="entry name" value="TPP_PYR_POX_like"/>
    <property type="match status" value="1"/>
</dbReference>
<gene>
    <name evidence="7" type="ORF">WJX74_003199</name>
</gene>